<dbReference type="InterPro" id="IPR050203">
    <property type="entry name" value="Trp-tRNA_synthetase"/>
</dbReference>
<gene>
    <name evidence="8" type="primary">trpS</name>
    <name evidence="10" type="ORF">TH66_03275</name>
    <name evidence="11" type="ORF">TR74_05275</name>
</gene>
<protein>
    <recommendedName>
        <fullName evidence="8">Tryptophan--tRNA ligase</fullName>
        <ecNumber evidence="8">6.1.1.2</ecNumber>
    </recommendedName>
    <alternativeName>
        <fullName evidence="8">Tryptophanyl-tRNA synthetase</fullName>
        <shortName evidence="8">TrpRS</shortName>
    </alternativeName>
</protein>
<keyword evidence="3 8" id="KW-0547">Nucleotide-binding</keyword>
<dbReference type="InterPro" id="IPR024109">
    <property type="entry name" value="Trp-tRNA-ligase_bac-type"/>
</dbReference>
<proteinExistence type="inferred from homology"/>
<dbReference type="PROSITE" id="PS00178">
    <property type="entry name" value="AA_TRNA_LIGASE_I"/>
    <property type="match status" value="1"/>
</dbReference>
<dbReference type="Gene3D" id="1.10.240.10">
    <property type="entry name" value="Tyrosyl-Transfer RNA Synthetase"/>
    <property type="match status" value="1"/>
</dbReference>
<feature type="binding site" evidence="8">
    <location>
        <begin position="24"/>
        <end position="25"/>
    </location>
    <ligand>
        <name>ATP</name>
        <dbReference type="ChEBI" id="CHEBI:30616"/>
    </ligand>
</feature>
<feature type="binding site" evidence="8">
    <location>
        <position position="148"/>
    </location>
    <ligand>
        <name>L-tryptophan</name>
        <dbReference type="ChEBI" id="CHEBI:57912"/>
    </ligand>
</feature>
<evidence type="ECO:0000313" key="13">
    <source>
        <dbReference type="Proteomes" id="UP000070659"/>
    </source>
</evidence>
<feature type="short sequence motif" description="'HIGH' region" evidence="8">
    <location>
        <begin position="17"/>
        <end position="25"/>
    </location>
</feature>
<dbReference type="FunFam" id="1.10.240.10:FF:000005">
    <property type="entry name" value="Tryptophan--tRNA ligase"/>
    <property type="match status" value="1"/>
</dbReference>
<evidence type="ECO:0000313" key="11">
    <source>
        <dbReference type="EMBL" id="KWX10165.1"/>
    </source>
</evidence>
<sequence>MAMTETRRPISLTGIKPTGVPHLGNYVGAIRPALKLVEGYDAFYFIADYHALISVRDRESLDYYTRSVAATWLACGLDPEAATFYRQSDIPETFELTWVLACMTPKGLMNRAHAYKAARDKNREAGLVDLDAGINMGLYNYPILMAVDILIMEADVVPVGKDQIQHVEIARDIAGSFNHAYGDKYEFKLPRNITSEDEDANAMPGLDGRKMSKSYNNTIPLFCERNELRKLVRRIKTDSTPVDAPKDPDSSSLFSIYKQFASEEDQAKMRERMLAGGLGWGEMKDMLFEQIDAVLAEPRERYKALMEDRKALDEILASGAERARARARRVLESVRAAIGID</sequence>
<comment type="subunit">
    <text evidence="8">Homodimer.</text>
</comment>
<comment type="function">
    <text evidence="8">Catalyzes the attachment of tryptophan to tRNA(Trp).</text>
</comment>
<dbReference type="NCBIfam" id="NF009207">
    <property type="entry name" value="PRK12556.1"/>
    <property type="match status" value="1"/>
</dbReference>
<evidence type="ECO:0000256" key="2">
    <source>
        <dbReference type="ARBA" id="ARBA00022598"/>
    </source>
</evidence>
<keyword evidence="5 8" id="KW-0648">Protein biosynthesis</keyword>
<evidence type="ECO:0000256" key="5">
    <source>
        <dbReference type="ARBA" id="ARBA00022917"/>
    </source>
</evidence>
<dbReference type="PRINTS" id="PR01039">
    <property type="entry name" value="TRNASYNTHTRP"/>
</dbReference>
<dbReference type="HAMAP" id="MF_00140_B">
    <property type="entry name" value="Trp_tRNA_synth_B"/>
    <property type="match status" value="1"/>
</dbReference>
<dbReference type="Proteomes" id="UP000070598">
    <property type="component" value="Unassembled WGS sequence"/>
</dbReference>
<evidence type="ECO:0000256" key="9">
    <source>
        <dbReference type="RuleBase" id="RU363036"/>
    </source>
</evidence>
<dbReference type="NCBIfam" id="TIGR00233">
    <property type="entry name" value="trpS"/>
    <property type="match status" value="1"/>
</dbReference>
<dbReference type="EMBL" id="JYIJ01000012">
    <property type="protein sequence ID" value="KWX05279.1"/>
    <property type="molecule type" value="Genomic_DNA"/>
</dbReference>
<keyword evidence="6 8" id="KW-0030">Aminoacyl-tRNA synthetase</keyword>
<evidence type="ECO:0000256" key="7">
    <source>
        <dbReference type="ARBA" id="ARBA00049929"/>
    </source>
</evidence>
<comment type="subcellular location">
    <subcellularLocation>
        <location evidence="8">Cytoplasm</location>
    </subcellularLocation>
</comment>
<dbReference type="InterPro" id="IPR002306">
    <property type="entry name" value="Trp-tRNA-ligase"/>
</dbReference>
<dbReference type="EMBL" id="JYIK01000600">
    <property type="protein sequence ID" value="KWX10165.1"/>
    <property type="molecule type" value="Genomic_DNA"/>
</dbReference>
<dbReference type="InterPro" id="IPR014729">
    <property type="entry name" value="Rossmann-like_a/b/a_fold"/>
</dbReference>
<dbReference type="AlphaFoldDB" id="A0A132NJG5"/>
<accession>A0A132NJG5</accession>
<dbReference type="PATRIC" id="fig|1469144.8.peg.4826"/>
<dbReference type="InterPro" id="IPR001412">
    <property type="entry name" value="aa-tRNA-synth_I_CS"/>
</dbReference>
<keyword evidence="2 8" id="KW-0436">Ligase</keyword>
<feature type="binding site" evidence="8">
    <location>
        <begin position="160"/>
        <end position="162"/>
    </location>
    <ligand>
        <name>ATP</name>
        <dbReference type="ChEBI" id="CHEBI:30616"/>
    </ligand>
</feature>
<comment type="similarity">
    <text evidence="1 8 9">Belongs to the class-I aminoacyl-tRNA synthetase family.</text>
</comment>
<reference evidence="12" key="1">
    <citation type="submission" date="2015-02" db="EMBL/GenBank/DDBJ databases">
        <title>Physiological reanalysis, assessment of diazotrophy, and genome sequences of multiple isolates of Streptomyces thermoautotrophicus.</title>
        <authorList>
            <person name="MacKellar D.C."/>
            <person name="Lieber L."/>
            <person name="Norman J."/>
            <person name="Bolger A."/>
            <person name="Tobin C."/>
            <person name="Murray J.W."/>
            <person name="Friesen M."/>
            <person name="Prell J."/>
        </authorList>
    </citation>
    <scope>NUCLEOTIDE SEQUENCE [LARGE SCALE GENOMIC DNA]</scope>
    <source>
        <strain evidence="12">UBT1</strain>
    </source>
</reference>
<feature type="binding site" evidence="8">
    <location>
        <begin position="16"/>
        <end position="18"/>
    </location>
    <ligand>
        <name>ATP</name>
        <dbReference type="ChEBI" id="CHEBI:30616"/>
    </ligand>
</feature>
<dbReference type="EC" id="6.1.1.2" evidence="8"/>
<name>A0A132NJG5_9ACTN</name>
<organism evidence="11 12">
    <name type="scientific">Carbonactinospora thermoautotrophica</name>
    <dbReference type="NCBI Taxonomy" id="1469144"/>
    <lineage>
        <taxon>Bacteria</taxon>
        <taxon>Bacillati</taxon>
        <taxon>Actinomycetota</taxon>
        <taxon>Actinomycetes</taxon>
        <taxon>Kitasatosporales</taxon>
        <taxon>Carbonactinosporaceae</taxon>
        <taxon>Carbonactinospora</taxon>
    </lineage>
</organism>
<evidence type="ECO:0000256" key="3">
    <source>
        <dbReference type="ARBA" id="ARBA00022741"/>
    </source>
</evidence>
<dbReference type="SUPFAM" id="SSF52374">
    <property type="entry name" value="Nucleotidylyl transferase"/>
    <property type="match status" value="1"/>
</dbReference>
<dbReference type="PANTHER" id="PTHR43766:SF1">
    <property type="entry name" value="TRYPTOPHAN--TRNA LIGASE, MITOCHONDRIAL"/>
    <property type="match status" value="1"/>
</dbReference>
<feature type="short sequence motif" description="'KMSKS' region" evidence="8">
    <location>
        <begin position="210"/>
        <end position="214"/>
    </location>
</feature>
<evidence type="ECO:0000256" key="8">
    <source>
        <dbReference type="HAMAP-Rule" id="MF_00140"/>
    </source>
</evidence>
<keyword evidence="8" id="KW-0963">Cytoplasm</keyword>
<comment type="caution">
    <text evidence="11">The sequence shown here is derived from an EMBL/GenBank/DDBJ whole genome shotgun (WGS) entry which is preliminary data.</text>
</comment>
<evidence type="ECO:0000313" key="10">
    <source>
        <dbReference type="EMBL" id="KWX05279.1"/>
    </source>
</evidence>
<evidence type="ECO:0000256" key="6">
    <source>
        <dbReference type="ARBA" id="ARBA00023146"/>
    </source>
</evidence>
<dbReference type="GO" id="GO:0005524">
    <property type="term" value="F:ATP binding"/>
    <property type="evidence" value="ECO:0007669"/>
    <property type="project" value="UniProtKB-UniRule"/>
</dbReference>
<reference evidence="11 13" key="2">
    <citation type="submission" date="2015-02" db="EMBL/GenBank/DDBJ databases">
        <title>Physiological reanalysis, assessment of diazotrophy, and genome sequences of multiple isolates of Streptomyces thermoautotrophicus.</title>
        <authorList>
            <person name="MacKellar D.C."/>
            <person name="Lieber L."/>
            <person name="Norman J."/>
            <person name="Bolger A."/>
            <person name="Tobin C."/>
            <person name="Murray J.W."/>
            <person name="Prell J."/>
        </authorList>
    </citation>
    <scope>NUCLEOTIDE SEQUENCE [LARGE SCALE GENOMIC DNA]</scope>
    <source>
        <strain evidence="11 13">UBT1</strain>
    </source>
</reference>
<dbReference type="GO" id="GO:0004830">
    <property type="term" value="F:tryptophan-tRNA ligase activity"/>
    <property type="evidence" value="ECO:0007669"/>
    <property type="project" value="UniProtKB-UniRule"/>
</dbReference>
<keyword evidence="4 8" id="KW-0067">ATP-binding</keyword>
<dbReference type="PANTHER" id="PTHR43766">
    <property type="entry name" value="TRYPTOPHAN--TRNA LIGASE, MITOCHONDRIAL"/>
    <property type="match status" value="1"/>
</dbReference>
<evidence type="ECO:0000256" key="4">
    <source>
        <dbReference type="ARBA" id="ARBA00022840"/>
    </source>
</evidence>
<dbReference type="InterPro" id="IPR002305">
    <property type="entry name" value="aa-tRNA-synth_Ic"/>
</dbReference>
<dbReference type="CDD" id="cd00806">
    <property type="entry name" value="TrpRS_core"/>
    <property type="match status" value="1"/>
</dbReference>
<dbReference type="GO" id="GO:0005829">
    <property type="term" value="C:cytosol"/>
    <property type="evidence" value="ECO:0007669"/>
    <property type="project" value="TreeGrafter"/>
</dbReference>
<dbReference type="Gene3D" id="3.40.50.620">
    <property type="entry name" value="HUPs"/>
    <property type="match status" value="1"/>
</dbReference>
<dbReference type="GO" id="GO:0006436">
    <property type="term" value="P:tryptophanyl-tRNA aminoacylation"/>
    <property type="evidence" value="ECO:0007669"/>
    <property type="project" value="UniProtKB-UniRule"/>
</dbReference>
<dbReference type="Pfam" id="PF00579">
    <property type="entry name" value="tRNA-synt_1b"/>
    <property type="match status" value="1"/>
</dbReference>
<dbReference type="Proteomes" id="UP000070659">
    <property type="component" value="Unassembled WGS sequence"/>
</dbReference>
<evidence type="ECO:0000313" key="12">
    <source>
        <dbReference type="Proteomes" id="UP000070598"/>
    </source>
</evidence>
<evidence type="ECO:0000256" key="1">
    <source>
        <dbReference type="ARBA" id="ARBA00005594"/>
    </source>
</evidence>
<comment type="catalytic activity">
    <reaction evidence="7 8">
        <text>tRNA(Trp) + L-tryptophan + ATP = L-tryptophyl-tRNA(Trp) + AMP + diphosphate + H(+)</text>
        <dbReference type="Rhea" id="RHEA:24080"/>
        <dbReference type="Rhea" id="RHEA-COMP:9671"/>
        <dbReference type="Rhea" id="RHEA-COMP:9705"/>
        <dbReference type="ChEBI" id="CHEBI:15378"/>
        <dbReference type="ChEBI" id="CHEBI:30616"/>
        <dbReference type="ChEBI" id="CHEBI:33019"/>
        <dbReference type="ChEBI" id="CHEBI:57912"/>
        <dbReference type="ChEBI" id="CHEBI:78442"/>
        <dbReference type="ChEBI" id="CHEBI:78535"/>
        <dbReference type="ChEBI" id="CHEBI:456215"/>
        <dbReference type="EC" id="6.1.1.2"/>
    </reaction>
</comment>
<feature type="binding site" evidence="8">
    <location>
        <begin position="210"/>
        <end position="214"/>
    </location>
    <ligand>
        <name>ATP</name>
        <dbReference type="ChEBI" id="CHEBI:30616"/>
    </ligand>
</feature>
<comment type="caution">
    <text evidence="8">Lacks conserved residue(s) required for the propagation of feature annotation.</text>
</comment>